<organism evidence="5">
    <name type="scientific">Nippostrongylus brasiliensis</name>
    <name type="common">Rat hookworm</name>
    <dbReference type="NCBI Taxonomy" id="27835"/>
    <lineage>
        <taxon>Eukaryota</taxon>
        <taxon>Metazoa</taxon>
        <taxon>Ecdysozoa</taxon>
        <taxon>Nematoda</taxon>
        <taxon>Chromadorea</taxon>
        <taxon>Rhabditida</taxon>
        <taxon>Rhabditina</taxon>
        <taxon>Rhabditomorpha</taxon>
        <taxon>Strongyloidea</taxon>
        <taxon>Heligmosomidae</taxon>
        <taxon>Nippostrongylus</taxon>
    </lineage>
</organism>
<dbReference type="Pfam" id="PF00188">
    <property type="entry name" value="CAP"/>
    <property type="match status" value="1"/>
</dbReference>
<reference evidence="3 4" key="2">
    <citation type="submission" date="2018-11" db="EMBL/GenBank/DDBJ databases">
        <authorList>
            <consortium name="Pathogen Informatics"/>
        </authorList>
    </citation>
    <scope>NUCLEOTIDE SEQUENCE [LARGE SCALE GENOMIC DNA]</scope>
</reference>
<feature type="domain" description="SCP" evidence="2">
    <location>
        <begin position="34"/>
        <end position="144"/>
    </location>
</feature>
<sequence length="183" mass="21205">MQQQQQQQQLEQQQVQQERLQQQQQQERQQGQQKYSCEAERAAYNHVITCDQKPTPRRFRWGWKENYQVLKTVQTDELGALQNAIAQWTGFLATIGLPYNMLYTRRIDQGSLYRILTKMLWAKNQHVGCATHRCHGFYFTSCMYSDITDALGQSIYPVAAVCSQCPSGNHCELSNGLCDTKAF</sequence>
<feature type="coiled-coil region" evidence="1">
    <location>
        <begin position="1"/>
        <end position="30"/>
    </location>
</feature>
<dbReference type="SMR" id="A0A0N4YB68"/>
<dbReference type="EMBL" id="UYSL01021117">
    <property type="protein sequence ID" value="VDL77277.1"/>
    <property type="molecule type" value="Genomic_DNA"/>
</dbReference>
<gene>
    <name evidence="3" type="ORF">NBR_LOCUS13688</name>
</gene>
<dbReference type="InterPro" id="IPR014044">
    <property type="entry name" value="CAP_dom"/>
</dbReference>
<dbReference type="SUPFAM" id="SSF55797">
    <property type="entry name" value="PR-1-like"/>
    <property type="match status" value="1"/>
</dbReference>
<accession>A0A0N4YB68</accession>
<dbReference type="STRING" id="27835.A0A0N4YB68"/>
<evidence type="ECO:0000259" key="2">
    <source>
        <dbReference type="Pfam" id="PF00188"/>
    </source>
</evidence>
<reference evidence="5" key="1">
    <citation type="submission" date="2017-02" db="UniProtKB">
        <authorList>
            <consortium name="WormBaseParasite"/>
        </authorList>
    </citation>
    <scope>IDENTIFICATION</scope>
</reference>
<protein>
    <submittedName>
        <fullName evidence="5">SCP domain-containing protein</fullName>
    </submittedName>
</protein>
<evidence type="ECO:0000313" key="4">
    <source>
        <dbReference type="Proteomes" id="UP000271162"/>
    </source>
</evidence>
<dbReference type="CDD" id="cd05380">
    <property type="entry name" value="CAP_euk"/>
    <property type="match status" value="1"/>
</dbReference>
<dbReference type="InterPro" id="IPR035940">
    <property type="entry name" value="CAP_sf"/>
</dbReference>
<evidence type="ECO:0000313" key="5">
    <source>
        <dbReference type="WBParaSite" id="NBR_0001368701-mRNA-1"/>
    </source>
</evidence>
<dbReference type="Proteomes" id="UP000271162">
    <property type="component" value="Unassembled WGS sequence"/>
</dbReference>
<dbReference type="OMA" id="CATHLCR"/>
<dbReference type="AlphaFoldDB" id="A0A0N4YB68"/>
<dbReference type="WBParaSite" id="NBR_0001368701-mRNA-1">
    <property type="protein sequence ID" value="NBR_0001368701-mRNA-1"/>
    <property type="gene ID" value="NBR_0001368701"/>
</dbReference>
<name>A0A0N4YB68_NIPBR</name>
<keyword evidence="4" id="KW-1185">Reference proteome</keyword>
<evidence type="ECO:0000256" key="1">
    <source>
        <dbReference type="SAM" id="Coils"/>
    </source>
</evidence>
<evidence type="ECO:0000313" key="3">
    <source>
        <dbReference type="EMBL" id="VDL77277.1"/>
    </source>
</evidence>
<keyword evidence="1" id="KW-0175">Coiled coil</keyword>
<proteinExistence type="predicted"/>
<dbReference type="Gene3D" id="3.40.33.10">
    <property type="entry name" value="CAP"/>
    <property type="match status" value="1"/>
</dbReference>